<protein>
    <submittedName>
        <fullName evidence="2">Uncharacterized protein</fullName>
    </submittedName>
</protein>
<evidence type="ECO:0000313" key="2">
    <source>
        <dbReference type="EMBL" id="EAR09338.1"/>
    </source>
</evidence>
<sequence length="143" mass="15743">MKFVSTGFRAYAIRVLLLTVGIILAQAAANDDQRYPAVLDVEAVEQDGRWSVTTTISSPYDSPERYADGFRVLTDTGVELEVRTLWHHHADEQPFTRSLVGLPIPDGVTSIYVQGRDKANGWGGQVVRVRLSDGATEVLESLP</sequence>
<accession>A4BF03</accession>
<organism evidence="2 3">
    <name type="scientific">Reinekea blandensis MED297</name>
    <dbReference type="NCBI Taxonomy" id="314283"/>
    <lineage>
        <taxon>Bacteria</taxon>
        <taxon>Pseudomonadati</taxon>
        <taxon>Pseudomonadota</taxon>
        <taxon>Gammaproteobacteria</taxon>
        <taxon>Oceanospirillales</taxon>
        <taxon>Saccharospirillaceae</taxon>
        <taxon>Reinekea</taxon>
    </lineage>
</organism>
<dbReference type="Proteomes" id="UP000005953">
    <property type="component" value="Unassembled WGS sequence"/>
</dbReference>
<proteinExistence type="predicted"/>
<name>A4BF03_9GAMM</name>
<dbReference type="OrthoDB" id="573055at2"/>
<dbReference type="AlphaFoldDB" id="A4BF03"/>
<feature type="signal peptide" evidence="1">
    <location>
        <begin position="1"/>
        <end position="27"/>
    </location>
</feature>
<comment type="caution">
    <text evidence="2">The sequence shown here is derived from an EMBL/GenBank/DDBJ whole genome shotgun (WGS) entry which is preliminary data.</text>
</comment>
<keyword evidence="1" id="KW-0732">Signal</keyword>
<reference evidence="2 3" key="1">
    <citation type="submission" date="2006-02" db="EMBL/GenBank/DDBJ databases">
        <authorList>
            <person name="Pinhassi J."/>
            <person name="Pedros-Alio C."/>
            <person name="Ferriera S."/>
            <person name="Johnson J."/>
            <person name="Kravitz S."/>
            <person name="Halpern A."/>
            <person name="Remington K."/>
            <person name="Beeson K."/>
            <person name="Tran B."/>
            <person name="Rogers Y.-H."/>
            <person name="Friedman R."/>
            <person name="Venter J.C."/>
        </authorList>
    </citation>
    <scope>NUCLEOTIDE SEQUENCE [LARGE SCALE GENOMIC DNA]</scope>
    <source>
        <strain evidence="2 3">MED297</strain>
    </source>
</reference>
<feature type="chain" id="PRO_5002666472" evidence="1">
    <location>
        <begin position="28"/>
        <end position="143"/>
    </location>
</feature>
<dbReference type="EMBL" id="AAOE01000011">
    <property type="protein sequence ID" value="EAR09338.1"/>
    <property type="molecule type" value="Genomic_DNA"/>
</dbReference>
<dbReference type="RefSeq" id="WP_008044256.1">
    <property type="nucleotide sequence ID" value="NZ_CH724151.1"/>
</dbReference>
<evidence type="ECO:0000256" key="1">
    <source>
        <dbReference type="SAM" id="SignalP"/>
    </source>
</evidence>
<evidence type="ECO:0000313" key="3">
    <source>
        <dbReference type="Proteomes" id="UP000005953"/>
    </source>
</evidence>
<dbReference type="STRING" id="314283.MED297_18658"/>
<keyword evidence="3" id="KW-1185">Reference proteome</keyword>
<dbReference type="HOGENOM" id="CLU_1804627_0_0_6"/>
<gene>
    <name evidence="2" type="ORF">MED297_18658</name>
</gene>